<sequence length="449" mass="52004">MQNSSFKLISIQEVKTQYPFLIDREGFDYFEEWEDDDFFLVADENVKFEGNFHLDIYEDDVKKRLASILNLPLKEIETKRIEGILINGDFSTSGSIINAEGDYGPYVYIAGNVNCQSMLLGGAYVEILGNVQAQEVVMTYYNHGNFKSLRCIEAPVFIVEDHNTTFAERKNTLFYYNDRANDFDSENASEYDDETDEEIISSQLRKMLENPLIETFEELQRDLELGELVLKQSNPPAKTYDYWEKRVKSNYRDLKLVPLQYKTPQLYQLALNITFHALSYVDDNFITPELCEVLVKKDGFAIREIPSEFIIKDLCFLAAQSGTLISLIPRDFYSEELILTTFRNGKHEPNITDVPSDFITDSLLVEYVKIGKGLWLDKVCKENGQEKLTILKQAIDSDVKYLDTIFGNHFSKEVVDYASSLYSNEQYKNEWNGYVQKYNAKFERLGLNN</sequence>
<comment type="caution">
    <text evidence="1">The sequence shown here is derived from an EMBL/GenBank/DDBJ whole genome shotgun (WGS) entry which is preliminary data.</text>
</comment>
<keyword evidence="2" id="KW-1185">Reference proteome</keyword>
<accession>A0A226GZA7</accession>
<dbReference type="EMBL" id="MUGW01000039">
    <property type="protein sequence ID" value="OXA86776.1"/>
    <property type="molecule type" value="Genomic_DNA"/>
</dbReference>
<dbReference type="Proteomes" id="UP000198345">
    <property type="component" value="Unassembled WGS sequence"/>
</dbReference>
<evidence type="ECO:0000313" key="1">
    <source>
        <dbReference type="EMBL" id="OXA86776.1"/>
    </source>
</evidence>
<name>A0A226GZA7_9FLAO</name>
<protein>
    <submittedName>
        <fullName evidence="1">Uncharacterized protein</fullName>
    </submittedName>
</protein>
<dbReference type="AlphaFoldDB" id="A0A226GZA7"/>
<dbReference type="OrthoDB" id="620967at2"/>
<gene>
    <name evidence="1" type="ORF">B0A66_17395</name>
</gene>
<proteinExistence type="predicted"/>
<evidence type="ECO:0000313" key="2">
    <source>
        <dbReference type="Proteomes" id="UP000198345"/>
    </source>
</evidence>
<reference evidence="1 2" key="1">
    <citation type="submission" date="2016-11" db="EMBL/GenBank/DDBJ databases">
        <title>Whole genomes of Flavobacteriaceae.</title>
        <authorList>
            <person name="Stine C."/>
            <person name="Li C."/>
            <person name="Tadesse D."/>
        </authorList>
    </citation>
    <scope>NUCLEOTIDE SEQUENCE [LARGE SCALE GENOMIC DNA]</scope>
    <source>
        <strain evidence="1 2">DSM 18292</strain>
    </source>
</reference>
<dbReference type="RefSeq" id="WP_089051131.1">
    <property type="nucleotide sequence ID" value="NZ_FXTV01000010.1"/>
</dbReference>
<organism evidence="1 2">
    <name type="scientific">Flavobacterium hercynium</name>
    <dbReference type="NCBI Taxonomy" id="387094"/>
    <lineage>
        <taxon>Bacteria</taxon>
        <taxon>Pseudomonadati</taxon>
        <taxon>Bacteroidota</taxon>
        <taxon>Flavobacteriia</taxon>
        <taxon>Flavobacteriales</taxon>
        <taxon>Flavobacteriaceae</taxon>
        <taxon>Flavobacterium</taxon>
    </lineage>
</organism>